<dbReference type="PROSITE" id="PS50878">
    <property type="entry name" value="RT_POL"/>
    <property type="match status" value="1"/>
</dbReference>
<dbReference type="Proteomes" id="UP000828390">
    <property type="component" value="Unassembled WGS sequence"/>
</dbReference>
<proteinExistence type="predicted"/>
<evidence type="ECO:0000259" key="2">
    <source>
        <dbReference type="PROSITE" id="PS50878"/>
    </source>
</evidence>
<protein>
    <recommendedName>
        <fullName evidence="2">Reverse transcriptase domain-containing protein</fullName>
    </recommendedName>
</protein>
<dbReference type="InterPro" id="IPR043502">
    <property type="entry name" value="DNA/RNA_pol_sf"/>
</dbReference>
<dbReference type="EMBL" id="JAIWYP010000008">
    <property type="protein sequence ID" value="KAH3788003.1"/>
    <property type="molecule type" value="Genomic_DNA"/>
</dbReference>
<accession>A0A9D4EY47</accession>
<reference evidence="3" key="2">
    <citation type="submission" date="2020-11" db="EMBL/GenBank/DDBJ databases">
        <authorList>
            <person name="McCartney M.A."/>
            <person name="Auch B."/>
            <person name="Kono T."/>
            <person name="Mallez S."/>
            <person name="Becker A."/>
            <person name="Gohl D.M."/>
            <person name="Silverstein K.A.T."/>
            <person name="Koren S."/>
            <person name="Bechman K.B."/>
            <person name="Herman A."/>
            <person name="Abrahante J.E."/>
            <person name="Garbe J."/>
        </authorList>
    </citation>
    <scope>NUCLEOTIDE SEQUENCE</scope>
    <source>
        <strain evidence="3">Duluth1</strain>
        <tissue evidence="3">Whole animal</tissue>
    </source>
</reference>
<evidence type="ECO:0000256" key="1">
    <source>
        <dbReference type="SAM" id="SignalP"/>
    </source>
</evidence>
<dbReference type="PRINTS" id="PR01345">
    <property type="entry name" value="CERVTRCPTASE"/>
</dbReference>
<sequence>MFDDIVLILLLFADDMAIIGKTPYEVQQHLNILKTYCDTWGLNVNTSKTKIIVFRKRGGLRHTGSWTYNGENIEVVSDFNYLGKVFNYTGKFILNQEHLVGKALKAMNVLLCKCKEFDLRPKTMCQLFDAFVSSILNYSCEVWGYTKSKELERVHLKFCKRLLNVKINTCNAVTNNELRRYPLFINRYFRMIKYWLKIVTSNNIIIKTIYSQSVADCYNGHLNWAAISKNC</sequence>
<feature type="signal peptide" evidence="1">
    <location>
        <begin position="1"/>
        <end position="17"/>
    </location>
</feature>
<comment type="caution">
    <text evidence="3">The sequence shown here is derived from an EMBL/GenBank/DDBJ whole genome shotgun (WGS) entry which is preliminary data.</text>
</comment>
<dbReference type="AlphaFoldDB" id="A0A9D4EY47"/>
<evidence type="ECO:0000313" key="4">
    <source>
        <dbReference type="Proteomes" id="UP000828390"/>
    </source>
</evidence>
<feature type="chain" id="PRO_5039445658" description="Reverse transcriptase domain-containing protein" evidence="1">
    <location>
        <begin position="18"/>
        <end position="231"/>
    </location>
</feature>
<keyword evidence="4" id="KW-1185">Reference proteome</keyword>
<dbReference type="PANTHER" id="PTHR47027">
    <property type="entry name" value="REVERSE TRANSCRIPTASE DOMAIN-CONTAINING PROTEIN"/>
    <property type="match status" value="1"/>
</dbReference>
<dbReference type="SUPFAM" id="SSF56672">
    <property type="entry name" value="DNA/RNA polymerases"/>
    <property type="match status" value="1"/>
</dbReference>
<dbReference type="PANTHER" id="PTHR47027:SF20">
    <property type="entry name" value="REVERSE TRANSCRIPTASE-LIKE PROTEIN WITH RNA-DIRECTED DNA POLYMERASE DOMAIN"/>
    <property type="match status" value="1"/>
</dbReference>
<organism evidence="3 4">
    <name type="scientific">Dreissena polymorpha</name>
    <name type="common">Zebra mussel</name>
    <name type="synonym">Mytilus polymorpha</name>
    <dbReference type="NCBI Taxonomy" id="45954"/>
    <lineage>
        <taxon>Eukaryota</taxon>
        <taxon>Metazoa</taxon>
        <taxon>Spiralia</taxon>
        <taxon>Lophotrochozoa</taxon>
        <taxon>Mollusca</taxon>
        <taxon>Bivalvia</taxon>
        <taxon>Autobranchia</taxon>
        <taxon>Heteroconchia</taxon>
        <taxon>Euheterodonta</taxon>
        <taxon>Imparidentia</taxon>
        <taxon>Neoheterodontei</taxon>
        <taxon>Myida</taxon>
        <taxon>Dreissenoidea</taxon>
        <taxon>Dreissenidae</taxon>
        <taxon>Dreissena</taxon>
    </lineage>
</organism>
<dbReference type="Pfam" id="PF00078">
    <property type="entry name" value="RVT_1"/>
    <property type="match status" value="1"/>
</dbReference>
<reference evidence="3" key="1">
    <citation type="journal article" date="2019" name="bioRxiv">
        <title>The Genome of the Zebra Mussel, Dreissena polymorpha: A Resource for Invasive Species Research.</title>
        <authorList>
            <person name="McCartney M.A."/>
            <person name="Auch B."/>
            <person name="Kono T."/>
            <person name="Mallez S."/>
            <person name="Zhang Y."/>
            <person name="Obille A."/>
            <person name="Becker A."/>
            <person name="Abrahante J.E."/>
            <person name="Garbe J."/>
            <person name="Badalamenti J.P."/>
            <person name="Herman A."/>
            <person name="Mangelson H."/>
            <person name="Liachko I."/>
            <person name="Sullivan S."/>
            <person name="Sone E.D."/>
            <person name="Koren S."/>
            <person name="Silverstein K.A.T."/>
            <person name="Beckman K.B."/>
            <person name="Gohl D.M."/>
        </authorList>
    </citation>
    <scope>NUCLEOTIDE SEQUENCE</scope>
    <source>
        <strain evidence="3">Duluth1</strain>
        <tissue evidence="3">Whole animal</tissue>
    </source>
</reference>
<name>A0A9D4EY47_DREPO</name>
<feature type="domain" description="Reverse transcriptase" evidence="2">
    <location>
        <begin position="1"/>
        <end position="86"/>
    </location>
</feature>
<evidence type="ECO:0000313" key="3">
    <source>
        <dbReference type="EMBL" id="KAH3788003.1"/>
    </source>
</evidence>
<keyword evidence="1" id="KW-0732">Signal</keyword>
<gene>
    <name evidence="3" type="ORF">DPMN_166131</name>
</gene>
<dbReference type="InterPro" id="IPR000477">
    <property type="entry name" value="RT_dom"/>
</dbReference>